<dbReference type="Gene3D" id="1.20.1250.20">
    <property type="entry name" value="MFS general substrate transporter like domains"/>
    <property type="match status" value="1"/>
</dbReference>
<feature type="transmembrane region" description="Helical" evidence="5">
    <location>
        <begin position="29"/>
        <end position="47"/>
    </location>
</feature>
<accession>A0AAN9GA13</accession>
<dbReference type="GO" id="GO:0015867">
    <property type="term" value="P:ATP transport"/>
    <property type="evidence" value="ECO:0007669"/>
    <property type="project" value="TreeGrafter"/>
</dbReference>
<evidence type="ECO:0000313" key="7">
    <source>
        <dbReference type="EMBL" id="KAK7100472.1"/>
    </source>
</evidence>
<dbReference type="EMBL" id="JBAMIC010000011">
    <property type="protein sequence ID" value="KAK7100472.1"/>
    <property type="molecule type" value="Genomic_DNA"/>
</dbReference>
<dbReference type="GO" id="GO:0022857">
    <property type="term" value="F:transmembrane transporter activity"/>
    <property type="evidence" value="ECO:0007669"/>
    <property type="project" value="InterPro"/>
</dbReference>
<keyword evidence="8" id="KW-1185">Reference proteome</keyword>
<evidence type="ECO:0000259" key="6">
    <source>
        <dbReference type="PROSITE" id="PS50850"/>
    </source>
</evidence>
<evidence type="ECO:0000256" key="2">
    <source>
        <dbReference type="ARBA" id="ARBA00022692"/>
    </source>
</evidence>
<reference evidence="7 8" key="1">
    <citation type="submission" date="2024-02" db="EMBL/GenBank/DDBJ databases">
        <title>Chromosome-scale genome assembly of the rough periwinkle Littorina saxatilis.</title>
        <authorList>
            <person name="De Jode A."/>
            <person name="Faria R."/>
            <person name="Formenti G."/>
            <person name="Sims Y."/>
            <person name="Smith T.P."/>
            <person name="Tracey A."/>
            <person name="Wood J.M.D."/>
            <person name="Zagrodzka Z.B."/>
            <person name="Johannesson K."/>
            <person name="Butlin R.K."/>
            <person name="Leder E.H."/>
        </authorList>
    </citation>
    <scope>NUCLEOTIDE SEQUENCE [LARGE SCALE GENOMIC DNA]</scope>
    <source>
        <strain evidence="7">Snail1</strain>
        <tissue evidence="7">Muscle</tissue>
    </source>
</reference>
<name>A0AAN9GA13_9CAEN</name>
<dbReference type="PANTHER" id="PTHR11662">
    <property type="entry name" value="SOLUTE CARRIER FAMILY 17"/>
    <property type="match status" value="1"/>
</dbReference>
<keyword evidence="4 5" id="KW-0472">Membrane</keyword>
<dbReference type="FunFam" id="1.20.1250.20:FF:000059">
    <property type="entry name" value="Solute carrier family 17 member 9"/>
    <property type="match status" value="1"/>
</dbReference>
<sequence length="176" mass="19484">MGDKDPFVFPDKMESQSKIYLSRKEKRQWTGILMCGTAILYAARTIMPVCIVEVADDMDWNKTQSGVVLSAFFWGYMMTQVLGGYVSDRVGGERVLLMASVVWSSITLCTPLLIQLSVYNSYSLYIVVLFRVLLGVSQGVHFPSVTSAVARKVPNEERSLSFSLIATGANCGNAFK</sequence>
<dbReference type="PROSITE" id="PS50850">
    <property type="entry name" value="MFS"/>
    <property type="match status" value="1"/>
</dbReference>
<comment type="subcellular location">
    <subcellularLocation>
        <location evidence="1">Membrane</location>
        <topology evidence="1">Multi-pass membrane protein</topology>
    </subcellularLocation>
</comment>
<dbReference type="Proteomes" id="UP001374579">
    <property type="component" value="Unassembled WGS sequence"/>
</dbReference>
<feature type="transmembrane region" description="Helical" evidence="5">
    <location>
        <begin position="95"/>
        <end position="116"/>
    </location>
</feature>
<dbReference type="GO" id="GO:0016020">
    <property type="term" value="C:membrane"/>
    <property type="evidence" value="ECO:0007669"/>
    <property type="project" value="UniProtKB-SubCell"/>
</dbReference>
<dbReference type="InterPro" id="IPR020846">
    <property type="entry name" value="MFS_dom"/>
</dbReference>
<keyword evidence="2 5" id="KW-0812">Transmembrane</keyword>
<comment type="caution">
    <text evidence="7">The sequence shown here is derived from an EMBL/GenBank/DDBJ whole genome shotgun (WGS) entry which is preliminary data.</text>
</comment>
<evidence type="ECO:0000256" key="4">
    <source>
        <dbReference type="ARBA" id="ARBA00023136"/>
    </source>
</evidence>
<evidence type="ECO:0000256" key="3">
    <source>
        <dbReference type="ARBA" id="ARBA00022989"/>
    </source>
</evidence>
<dbReference type="InterPro" id="IPR050382">
    <property type="entry name" value="MFS_Na/Anion_cotransporter"/>
</dbReference>
<evidence type="ECO:0000256" key="5">
    <source>
        <dbReference type="SAM" id="Phobius"/>
    </source>
</evidence>
<organism evidence="7 8">
    <name type="scientific">Littorina saxatilis</name>
    <dbReference type="NCBI Taxonomy" id="31220"/>
    <lineage>
        <taxon>Eukaryota</taxon>
        <taxon>Metazoa</taxon>
        <taxon>Spiralia</taxon>
        <taxon>Lophotrochozoa</taxon>
        <taxon>Mollusca</taxon>
        <taxon>Gastropoda</taxon>
        <taxon>Caenogastropoda</taxon>
        <taxon>Littorinimorpha</taxon>
        <taxon>Littorinoidea</taxon>
        <taxon>Littorinidae</taxon>
        <taxon>Littorina</taxon>
    </lineage>
</organism>
<evidence type="ECO:0000256" key="1">
    <source>
        <dbReference type="ARBA" id="ARBA00004141"/>
    </source>
</evidence>
<evidence type="ECO:0000313" key="8">
    <source>
        <dbReference type="Proteomes" id="UP001374579"/>
    </source>
</evidence>
<dbReference type="InterPro" id="IPR036259">
    <property type="entry name" value="MFS_trans_sf"/>
</dbReference>
<dbReference type="AlphaFoldDB" id="A0AAN9GA13"/>
<dbReference type="PANTHER" id="PTHR11662:SF279">
    <property type="entry name" value="VOLTAGE-GATED PURINE NUCLEOTIDE UNIPORTER SLC17A9"/>
    <property type="match status" value="1"/>
</dbReference>
<dbReference type="Pfam" id="PF07690">
    <property type="entry name" value="MFS_1"/>
    <property type="match status" value="1"/>
</dbReference>
<keyword evidence="3 5" id="KW-1133">Transmembrane helix</keyword>
<gene>
    <name evidence="7" type="ORF">V1264_023423</name>
</gene>
<protein>
    <recommendedName>
        <fullName evidence="6">Major facilitator superfamily (MFS) profile domain-containing protein</fullName>
    </recommendedName>
</protein>
<dbReference type="SUPFAM" id="SSF103473">
    <property type="entry name" value="MFS general substrate transporter"/>
    <property type="match status" value="1"/>
</dbReference>
<dbReference type="InterPro" id="IPR011701">
    <property type="entry name" value="MFS"/>
</dbReference>
<feature type="domain" description="Major facilitator superfamily (MFS) profile" evidence="6">
    <location>
        <begin position="29"/>
        <end position="176"/>
    </location>
</feature>
<feature type="transmembrane region" description="Helical" evidence="5">
    <location>
        <begin position="67"/>
        <end position="86"/>
    </location>
</feature>
<proteinExistence type="predicted"/>